<dbReference type="PROSITE" id="PS51184">
    <property type="entry name" value="JMJC"/>
    <property type="match status" value="1"/>
</dbReference>
<feature type="domain" description="JmjC" evidence="2">
    <location>
        <begin position="145"/>
        <end position="371"/>
    </location>
</feature>
<dbReference type="InterPro" id="IPR003347">
    <property type="entry name" value="JmjC_dom"/>
</dbReference>
<dbReference type="Pfam" id="PF13621">
    <property type="entry name" value="Cupin_8"/>
    <property type="match status" value="1"/>
</dbReference>
<evidence type="ECO:0000256" key="1">
    <source>
        <dbReference type="SAM" id="SignalP"/>
    </source>
</evidence>
<dbReference type="InterPro" id="IPR050910">
    <property type="entry name" value="JMJD6_ArgDemeth/LysHydrox"/>
</dbReference>
<dbReference type="Proteomes" id="UP001054902">
    <property type="component" value="Unassembled WGS sequence"/>
</dbReference>
<evidence type="ECO:0000313" key="4">
    <source>
        <dbReference type="Proteomes" id="UP001054902"/>
    </source>
</evidence>
<proteinExistence type="predicted"/>
<dbReference type="PANTHER" id="PTHR12480">
    <property type="entry name" value="ARGININE DEMETHYLASE AND LYSYL-HYDROXYLASE JMJD"/>
    <property type="match status" value="1"/>
</dbReference>
<dbReference type="AlphaFoldDB" id="A0AAD3CYM7"/>
<name>A0AAD3CYM7_9STRA</name>
<evidence type="ECO:0000259" key="2">
    <source>
        <dbReference type="PROSITE" id="PS51184"/>
    </source>
</evidence>
<evidence type="ECO:0000313" key="3">
    <source>
        <dbReference type="EMBL" id="GFH54369.1"/>
    </source>
</evidence>
<comment type="caution">
    <text evidence="3">The sequence shown here is derived from an EMBL/GenBank/DDBJ whole genome shotgun (WGS) entry which is preliminary data.</text>
</comment>
<dbReference type="Gene3D" id="2.60.120.650">
    <property type="entry name" value="Cupin"/>
    <property type="match status" value="1"/>
</dbReference>
<reference evidence="3 4" key="1">
    <citation type="journal article" date="2021" name="Sci. Rep.">
        <title>The genome of the diatom Chaetoceros tenuissimus carries an ancient integrated fragment of an extant virus.</title>
        <authorList>
            <person name="Hongo Y."/>
            <person name="Kimura K."/>
            <person name="Takaki Y."/>
            <person name="Yoshida Y."/>
            <person name="Baba S."/>
            <person name="Kobayashi G."/>
            <person name="Nagasaki K."/>
            <person name="Hano T."/>
            <person name="Tomaru Y."/>
        </authorList>
    </citation>
    <scope>NUCLEOTIDE SEQUENCE [LARGE SCALE GENOMIC DNA]</scope>
    <source>
        <strain evidence="3 4">NIES-3715</strain>
    </source>
</reference>
<accession>A0AAD3CYM7</accession>
<dbReference type="EMBL" id="BLLK01000047">
    <property type="protein sequence ID" value="GFH54369.1"/>
    <property type="molecule type" value="Genomic_DNA"/>
</dbReference>
<keyword evidence="4" id="KW-1185">Reference proteome</keyword>
<feature type="signal peptide" evidence="1">
    <location>
        <begin position="1"/>
        <end position="21"/>
    </location>
</feature>
<feature type="chain" id="PRO_5041922388" description="JmjC domain-containing protein" evidence="1">
    <location>
        <begin position="22"/>
        <end position="412"/>
    </location>
</feature>
<protein>
    <recommendedName>
        <fullName evidence="2">JmjC domain-containing protein</fullName>
    </recommendedName>
</protein>
<sequence>MTMQRSAFLCCLLSHVSLALSIDISKVQAVNKVDFQPNKHYYHTHSSGALYETPVLIENVLSREECESICGTIMQELGDEYVSIQRKVRYLEDDEIQIETEIAEDTLMNAFGYMFESHHDDAFFCFCEGLLDQYEGLEKVRKILHNARESLFVNEECQDRDIFEYFPEDIRPSDCVVIAGEGATSTLHRDPYTWTGTSLCLEGTKLWRFIAPKGACKPKANDIDSRVHEIDEALDSYRLPSVAWDDDLYLSAGWQSDLSLYVSRSDDIPSAEEFASLEEHNSEKVMELMDKIALDVDRLVPSADILHWLSIRSIDDSPTIFTCIQKPGDLLVIPASWWHQTYALQPSMAIASQRGSMSRDAKRVIEHIFDTTGLKIDKLDLPLVIQQVLNGSYTGEPETIVNALFEVLSSHT</sequence>
<gene>
    <name evidence="3" type="ORF">CTEN210_10845</name>
</gene>
<dbReference type="SUPFAM" id="SSF51197">
    <property type="entry name" value="Clavaminate synthase-like"/>
    <property type="match status" value="1"/>
</dbReference>
<dbReference type="InterPro" id="IPR041667">
    <property type="entry name" value="Cupin_8"/>
</dbReference>
<keyword evidence="1" id="KW-0732">Signal</keyword>
<organism evidence="3 4">
    <name type="scientific">Chaetoceros tenuissimus</name>
    <dbReference type="NCBI Taxonomy" id="426638"/>
    <lineage>
        <taxon>Eukaryota</taxon>
        <taxon>Sar</taxon>
        <taxon>Stramenopiles</taxon>
        <taxon>Ochrophyta</taxon>
        <taxon>Bacillariophyta</taxon>
        <taxon>Coscinodiscophyceae</taxon>
        <taxon>Chaetocerotophycidae</taxon>
        <taxon>Chaetocerotales</taxon>
        <taxon>Chaetocerotaceae</taxon>
        <taxon>Chaetoceros</taxon>
    </lineage>
</organism>